<dbReference type="PANTHER" id="PTHR12215">
    <property type="entry name" value="PHOSPHOPANTETHEINE TRANSFERASE"/>
    <property type="match status" value="1"/>
</dbReference>
<evidence type="ECO:0000256" key="1">
    <source>
        <dbReference type="ARBA" id="ARBA00010990"/>
    </source>
</evidence>
<dbReference type="GO" id="GO:0000287">
    <property type="term" value="F:magnesium ion binding"/>
    <property type="evidence" value="ECO:0007669"/>
    <property type="project" value="InterPro"/>
</dbReference>
<comment type="similarity">
    <text evidence="1">Belongs to the P-Pant transferase superfamily. Gsp/Sfp/HetI/AcpT family.</text>
</comment>
<dbReference type="Gene3D" id="3.90.470.20">
    <property type="entry name" value="4'-phosphopantetheinyl transferase domain"/>
    <property type="match status" value="2"/>
</dbReference>
<reference evidence="5" key="1">
    <citation type="submission" date="2019-02" db="EMBL/GenBank/DDBJ databases">
        <authorList>
            <person name="Gruber-Vodicka R. H."/>
            <person name="Seah K. B. B."/>
        </authorList>
    </citation>
    <scope>NUCLEOTIDE SEQUENCE</scope>
    <source>
        <strain evidence="5">BECK_DK47</strain>
    </source>
</reference>
<feature type="domain" description="4'-phosphopantetheinyl transferase N-terminal" evidence="4">
    <location>
        <begin position="37"/>
        <end position="116"/>
    </location>
</feature>
<dbReference type="Pfam" id="PF01648">
    <property type="entry name" value="ACPS"/>
    <property type="match status" value="1"/>
</dbReference>
<dbReference type="InterPro" id="IPR008278">
    <property type="entry name" value="4-PPantetheinyl_Trfase_dom"/>
</dbReference>
<protein>
    <submittedName>
        <fullName evidence="5">4'-phosphopantetheinyl transferase</fullName>
    </submittedName>
</protein>
<dbReference type="InterPro" id="IPR055066">
    <property type="entry name" value="AASDHPPT_N"/>
</dbReference>
<evidence type="ECO:0000259" key="3">
    <source>
        <dbReference type="Pfam" id="PF01648"/>
    </source>
</evidence>
<dbReference type="EMBL" id="CAADEX010000067">
    <property type="protein sequence ID" value="VFJ57559.1"/>
    <property type="molecule type" value="Genomic_DNA"/>
</dbReference>
<gene>
    <name evidence="5" type="ORF">BECKDK2373B_GA0170837_106713</name>
</gene>
<dbReference type="GO" id="GO:0005829">
    <property type="term" value="C:cytosol"/>
    <property type="evidence" value="ECO:0007669"/>
    <property type="project" value="TreeGrafter"/>
</dbReference>
<dbReference type="InterPro" id="IPR050559">
    <property type="entry name" value="P-Pant_transferase_sf"/>
</dbReference>
<organism evidence="5">
    <name type="scientific">Candidatus Kentrum sp. DK</name>
    <dbReference type="NCBI Taxonomy" id="2126562"/>
    <lineage>
        <taxon>Bacteria</taxon>
        <taxon>Pseudomonadati</taxon>
        <taxon>Pseudomonadota</taxon>
        <taxon>Gammaproteobacteria</taxon>
        <taxon>Candidatus Kentrum</taxon>
    </lineage>
</organism>
<dbReference type="SUPFAM" id="SSF56214">
    <property type="entry name" value="4'-phosphopantetheinyl transferase"/>
    <property type="match status" value="2"/>
</dbReference>
<keyword evidence="2 5" id="KW-0808">Transferase</keyword>
<sequence>MMPSPVLWYPDPGDPVPPGAGIHIWRVRLDRPSGEVERLRAFLAEEERLRAERFHFPEHRRHFIVARGVLRVLLGRYLRQPPGQIRFAYNRYGKPFPDPDDGFRFNLSHSGGMALYAFARRGEIGIDMEWMGRGVGEMEQIAERFFAPREARTLLGLPAPERKAGFFRCWTRKEAYVKARGRGLSIPLDRFEVALAPEEEPRLLVNHDDPGDADRWSMHSFVPEKDYIAALVVEGADHGITYYDFVPEKPPVSR</sequence>
<dbReference type="InterPro" id="IPR037143">
    <property type="entry name" value="4-PPantetheinyl_Trfase_dom_sf"/>
</dbReference>
<dbReference type="GO" id="GO:0019878">
    <property type="term" value="P:lysine biosynthetic process via aminoadipic acid"/>
    <property type="evidence" value="ECO:0007669"/>
    <property type="project" value="TreeGrafter"/>
</dbReference>
<name>A0A450SU98_9GAMM</name>
<evidence type="ECO:0000313" key="5">
    <source>
        <dbReference type="EMBL" id="VFJ57559.1"/>
    </source>
</evidence>
<proteinExistence type="inferred from homology"/>
<dbReference type="AlphaFoldDB" id="A0A450SU98"/>
<dbReference type="GO" id="GO:0008897">
    <property type="term" value="F:holo-[acyl-carrier-protein] synthase activity"/>
    <property type="evidence" value="ECO:0007669"/>
    <property type="project" value="InterPro"/>
</dbReference>
<dbReference type="Pfam" id="PF22624">
    <property type="entry name" value="AASDHPPT_N"/>
    <property type="match status" value="1"/>
</dbReference>
<feature type="domain" description="4'-phosphopantetheinyl transferase" evidence="3">
    <location>
        <begin position="124"/>
        <end position="231"/>
    </location>
</feature>
<dbReference type="PANTHER" id="PTHR12215:SF10">
    <property type="entry name" value="L-AMINOADIPATE-SEMIALDEHYDE DEHYDROGENASE-PHOSPHOPANTETHEINYL TRANSFERASE"/>
    <property type="match status" value="1"/>
</dbReference>
<evidence type="ECO:0000259" key="4">
    <source>
        <dbReference type="Pfam" id="PF22624"/>
    </source>
</evidence>
<accession>A0A450SU98</accession>
<evidence type="ECO:0000256" key="2">
    <source>
        <dbReference type="ARBA" id="ARBA00022679"/>
    </source>
</evidence>